<evidence type="ECO:0000313" key="2">
    <source>
        <dbReference type="Proteomes" id="UP000006426"/>
    </source>
</evidence>
<dbReference type="Proteomes" id="UP000006426">
    <property type="component" value="Plasmid pmppla107"/>
</dbReference>
<reference evidence="1 2" key="1">
    <citation type="journal article" date="2011" name="PLoS Pathog.">
        <title>Dynamic evolution of pathogenicity revealed by sequencing and comparative genomics of 19 Pseudomonas syringae isolates.</title>
        <authorList>
            <person name="Baltrus D.A."/>
            <person name="Nishimura M.T."/>
            <person name="Romanchuk A."/>
            <person name="Chang J.H."/>
            <person name="Mukhtar M.S."/>
            <person name="Cherkis K."/>
            <person name="Roach J."/>
            <person name="Grant S.R."/>
            <person name="Jones C.D."/>
            <person name="Dangl J.L."/>
        </authorList>
    </citation>
    <scope>NUCLEOTIDE SEQUENCE [LARGE SCALE GENOMIC DNA]</scope>
    <source>
        <strain evidence="1 2">M301315</strain>
    </source>
</reference>
<geneLocation type="plasmid" evidence="2">
    <name>pmppla107</name>
</geneLocation>
<sequence>MRKRKNILLEALPNREPLTEELARLEALFDDMQTNLPKGPKAPRTKAAEASARLLKAQRELLKVETKRQQLVTTFDEMLGLDFVSQEDALAINEVIEMRKQATSDYYRSYCLQNSLSRITREFAPVLKGQLMEKISTLEAQIAEVRKGLFAIYWALPDIGMTLAEWEALTQVQRRSMRPTGRPSLPLECQITECEEQSKALLAEISTLSKGKLNTVEKALKGVELSTRGRPVISDIGKMERQAGRLRREMEKLDPSDFPSEAEHKKNPRLGDTYQIRVDRMTARIEEIEESIRIAESELEGVAVYRRELEKQRARHRDLVVLESKANGDDQAMLLLEILRNEVQQQETVEMIRKADPQATETLTHRVNPKETRDRLSRLEMNGRLKDGELLILQEIKQSIMGKSSTRGR</sequence>
<name>A0AAD0M6S0_PSEAV</name>
<dbReference type="RefSeq" id="WP_005742392.1">
    <property type="nucleotide sequence ID" value="NZ_CP031226.1"/>
</dbReference>
<gene>
    <name evidence="1" type="ORF">PLA107_029840</name>
</gene>
<accession>A0AAD0M6S0</accession>
<evidence type="ECO:0000313" key="1">
    <source>
        <dbReference type="EMBL" id="AXH59430.1"/>
    </source>
</evidence>
<dbReference type="GeneID" id="39473834"/>
<dbReference type="EMBL" id="CP031226">
    <property type="protein sequence ID" value="AXH59430.1"/>
    <property type="molecule type" value="Genomic_DNA"/>
</dbReference>
<keyword evidence="1" id="KW-0614">Plasmid</keyword>
<dbReference type="AlphaFoldDB" id="A0AAD0M6S0"/>
<organism evidence="1 2">
    <name type="scientific">Pseudomonas amygdali pv. lachrymans str. M301315</name>
    <dbReference type="NCBI Taxonomy" id="629260"/>
    <lineage>
        <taxon>Bacteria</taxon>
        <taxon>Pseudomonadati</taxon>
        <taxon>Pseudomonadota</taxon>
        <taxon>Gammaproteobacteria</taxon>
        <taxon>Pseudomonadales</taxon>
        <taxon>Pseudomonadaceae</taxon>
        <taxon>Pseudomonas</taxon>
        <taxon>Pseudomonas amygdali</taxon>
    </lineage>
</organism>
<proteinExistence type="predicted"/>
<protein>
    <submittedName>
        <fullName evidence="1">Uncharacterized protein</fullName>
    </submittedName>
</protein>